<feature type="binding site" evidence="12">
    <location>
        <position position="208"/>
    </location>
    <ligand>
        <name>Zn(2+)</name>
        <dbReference type="ChEBI" id="CHEBI:29105"/>
    </ligand>
</feature>
<dbReference type="GO" id="GO:0005829">
    <property type="term" value="C:cytosol"/>
    <property type="evidence" value="ECO:0007669"/>
    <property type="project" value="TreeGrafter"/>
</dbReference>
<dbReference type="PANTHER" id="PTHR10890:SF3">
    <property type="entry name" value="CYSTEINE--TRNA LIGASE, CYTOPLASMIC"/>
    <property type="match status" value="1"/>
</dbReference>
<keyword evidence="11 12" id="KW-0030">Aminoacyl-tRNA synthetase</keyword>
<dbReference type="EC" id="6.1.1.16" evidence="12"/>
<dbReference type="InterPro" id="IPR056411">
    <property type="entry name" value="CysS_C"/>
</dbReference>
<comment type="subunit">
    <text evidence="3 12">Monomer.</text>
</comment>
<comment type="catalytic activity">
    <reaction evidence="12">
        <text>tRNA(Cys) + L-cysteine + ATP = L-cysteinyl-tRNA(Cys) + AMP + diphosphate</text>
        <dbReference type="Rhea" id="RHEA:17773"/>
        <dbReference type="Rhea" id="RHEA-COMP:9661"/>
        <dbReference type="Rhea" id="RHEA-COMP:9679"/>
        <dbReference type="ChEBI" id="CHEBI:30616"/>
        <dbReference type="ChEBI" id="CHEBI:33019"/>
        <dbReference type="ChEBI" id="CHEBI:35235"/>
        <dbReference type="ChEBI" id="CHEBI:78442"/>
        <dbReference type="ChEBI" id="CHEBI:78517"/>
        <dbReference type="ChEBI" id="CHEBI:456215"/>
        <dbReference type="EC" id="6.1.1.16"/>
    </reaction>
</comment>
<dbReference type="GO" id="GO:0006423">
    <property type="term" value="P:cysteinyl-tRNA aminoacylation"/>
    <property type="evidence" value="ECO:0007669"/>
    <property type="project" value="UniProtKB-UniRule"/>
</dbReference>
<evidence type="ECO:0000256" key="9">
    <source>
        <dbReference type="ARBA" id="ARBA00022840"/>
    </source>
</evidence>
<proteinExistence type="inferred from homology"/>
<dbReference type="InterPro" id="IPR015273">
    <property type="entry name" value="Cys-tRNA-synt_Ia_DALR"/>
</dbReference>
<feature type="binding site" evidence="12">
    <location>
        <position position="268"/>
    </location>
    <ligand>
        <name>ATP</name>
        <dbReference type="ChEBI" id="CHEBI:30616"/>
    </ligand>
</feature>
<evidence type="ECO:0000256" key="3">
    <source>
        <dbReference type="ARBA" id="ARBA00011245"/>
    </source>
</evidence>
<dbReference type="AlphaFoldDB" id="A0A7K1KMA9"/>
<evidence type="ECO:0000256" key="11">
    <source>
        <dbReference type="ARBA" id="ARBA00023146"/>
    </source>
</evidence>
<dbReference type="EMBL" id="WODC01000003">
    <property type="protein sequence ID" value="MUM77226.1"/>
    <property type="molecule type" value="Genomic_DNA"/>
</dbReference>
<keyword evidence="9 12" id="KW-0067">ATP-binding</keyword>
<dbReference type="Pfam" id="PF01406">
    <property type="entry name" value="tRNA-synt_1e"/>
    <property type="match status" value="1"/>
</dbReference>
<keyword evidence="15" id="KW-1185">Reference proteome</keyword>
<gene>
    <name evidence="12" type="primary">cysS</name>
    <name evidence="14" type="ORF">GKC30_06225</name>
</gene>
<dbReference type="PANTHER" id="PTHR10890">
    <property type="entry name" value="CYSTEINYL-TRNA SYNTHETASE"/>
    <property type="match status" value="1"/>
</dbReference>
<dbReference type="GO" id="GO:0005524">
    <property type="term" value="F:ATP binding"/>
    <property type="evidence" value="ECO:0007669"/>
    <property type="project" value="UniProtKB-UniRule"/>
</dbReference>
<accession>A0A7K1KMA9</accession>
<keyword evidence="10 12" id="KW-0648">Protein biosynthesis</keyword>
<reference evidence="14 15" key="1">
    <citation type="submission" date="2019-11" db="EMBL/GenBank/DDBJ databases">
        <title>Pseudodesulfovibrio alkaliphilus, sp. nov., an alkaliphilic sulfate-reducing bacteria from mud volcano of Taman peninsula, Russia.</title>
        <authorList>
            <person name="Frolova A."/>
            <person name="Merkel A.Y."/>
            <person name="Slobodkin A.I."/>
        </authorList>
    </citation>
    <scope>NUCLEOTIDE SEQUENCE [LARGE SCALE GENOMIC DNA]</scope>
    <source>
        <strain evidence="14 15">F-1</strain>
    </source>
</reference>
<feature type="short sequence motif" description="'KMSKS' region" evidence="12">
    <location>
        <begin position="265"/>
        <end position="269"/>
    </location>
</feature>
<keyword evidence="5 12" id="KW-0436">Ligase</keyword>
<feature type="short sequence motif" description="'HIGH' region" evidence="12">
    <location>
        <begin position="29"/>
        <end position="39"/>
    </location>
</feature>
<sequence>MRLYNTLARKKQEFIPANGNAVNMYVCGITAYDLCHIGHARSSVVFDVLFRYLRHKGYDVTFIRNFTDIDDKIIKRANETGAEAGEVAERFIGEFYVDMDRLGVQRASVEPRCTEHIPEMIAMTEQLISQGNAYATPSGDVYFRVRSFAAYGRLSGRNIDELESGARIDPSEEKQDPLDFALWKAAKPGEPSWDSPWGPGRPGWHLECSAMSEKYAPLPLDIHGGGQDLSFPHHENEIAQSEAATGKPFANYWVHNGFVQINSEKMSKSLGNFFTIRDILEKFLPESLRYFLLTMHYRSPLDFSFDALEEAEKGLRRVYAALAQADAELAKTSWKKSPFPAELDEELAAIEGHWDEAMEDDMNTAGALGHIFSAVRLIGRVAEDKNWRKSEGGREFFLRAKAAMVRWSAVLGVFGHDPAEFLAQLRDSRAARAGIDPARVQTLLDARQQARKDKDFARSDAIRDELAAMRVEVKDTPQGATWDVAG</sequence>
<comment type="subcellular location">
    <subcellularLocation>
        <location evidence="1 12">Cytoplasm</location>
    </subcellularLocation>
</comment>
<dbReference type="InterPro" id="IPR024909">
    <property type="entry name" value="Cys-tRNA/MSH_ligase"/>
</dbReference>
<dbReference type="Proteomes" id="UP000461162">
    <property type="component" value="Unassembled WGS sequence"/>
</dbReference>
<dbReference type="HAMAP" id="MF_00041">
    <property type="entry name" value="Cys_tRNA_synth"/>
    <property type="match status" value="1"/>
</dbReference>
<dbReference type="InterPro" id="IPR015803">
    <property type="entry name" value="Cys-tRNA-ligase"/>
</dbReference>
<evidence type="ECO:0000256" key="1">
    <source>
        <dbReference type="ARBA" id="ARBA00004496"/>
    </source>
</evidence>
<dbReference type="FunFam" id="3.40.50.620:FF:000009">
    <property type="entry name" value="Cysteine--tRNA ligase"/>
    <property type="match status" value="1"/>
</dbReference>
<comment type="similarity">
    <text evidence="2 12">Belongs to the class-I aminoacyl-tRNA synthetase family.</text>
</comment>
<dbReference type="InterPro" id="IPR014729">
    <property type="entry name" value="Rossmann-like_a/b/a_fold"/>
</dbReference>
<dbReference type="InterPro" id="IPR032678">
    <property type="entry name" value="tRNA-synt_1_cat_dom"/>
</dbReference>
<comment type="caution">
    <text evidence="14">The sequence shown here is derived from an EMBL/GenBank/DDBJ whole genome shotgun (WGS) entry which is preliminary data.</text>
</comment>
<organism evidence="14 15">
    <name type="scientific">Pseudodesulfovibrio alkaliphilus</name>
    <dbReference type="NCBI Taxonomy" id="2661613"/>
    <lineage>
        <taxon>Bacteria</taxon>
        <taxon>Pseudomonadati</taxon>
        <taxon>Thermodesulfobacteriota</taxon>
        <taxon>Desulfovibrionia</taxon>
        <taxon>Desulfovibrionales</taxon>
        <taxon>Desulfovibrionaceae</taxon>
    </lineage>
</organism>
<feature type="domain" description="Cysteinyl-tRNA synthetase class Ia DALR" evidence="13">
    <location>
        <begin position="353"/>
        <end position="422"/>
    </location>
</feature>
<keyword evidence="8 12" id="KW-0862">Zinc</keyword>
<dbReference type="Pfam" id="PF09190">
    <property type="entry name" value="DALR_2"/>
    <property type="match status" value="1"/>
</dbReference>
<dbReference type="SUPFAM" id="SSF47323">
    <property type="entry name" value="Anticodon-binding domain of a subclass of class I aminoacyl-tRNA synthetases"/>
    <property type="match status" value="1"/>
</dbReference>
<evidence type="ECO:0000256" key="2">
    <source>
        <dbReference type="ARBA" id="ARBA00005594"/>
    </source>
</evidence>
<comment type="cofactor">
    <cofactor evidence="12">
        <name>Zn(2+)</name>
        <dbReference type="ChEBI" id="CHEBI:29105"/>
    </cofactor>
    <text evidence="12">Binds 1 zinc ion per subunit.</text>
</comment>
<evidence type="ECO:0000256" key="10">
    <source>
        <dbReference type="ARBA" id="ARBA00022917"/>
    </source>
</evidence>
<evidence type="ECO:0000256" key="8">
    <source>
        <dbReference type="ARBA" id="ARBA00022833"/>
    </source>
</evidence>
<dbReference type="SMART" id="SM00840">
    <property type="entry name" value="DALR_2"/>
    <property type="match status" value="1"/>
</dbReference>
<feature type="binding site" evidence="12">
    <location>
        <position position="27"/>
    </location>
    <ligand>
        <name>Zn(2+)</name>
        <dbReference type="ChEBI" id="CHEBI:29105"/>
    </ligand>
</feature>
<keyword evidence="7 12" id="KW-0547">Nucleotide-binding</keyword>
<dbReference type="Gene3D" id="3.40.50.620">
    <property type="entry name" value="HUPs"/>
    <property type="match status" value="1"/>
</dbReference>
<name>A0A7K1KMA9_9BACT</name>
<evidence type="ECO:0000256" key="5">
    <source>
        <dbReference type="ARBA" id="ARBA00022598"/>
    </source>
</evidence>
<evidence type="ECO:0000313" key="15">
    <source>
        <dbReference type="Proteomes" id="UP000461162"/>
    </source>
</evidence>
<evidence type="ECO:0000256" key="12">
    <source>
        <dbReference type="HAMAP-Rule" id="MF_00041"/>
    </source>
</evidence>
<dbReference type="PRINTS" id="PR00983">
    <property type="entry name" value="TRNASYNTHCYS"/>
</dbReference>
<dbReference type="GO" id="GO:0004817">
    <property type="term" value="F:cysteine-tRNA ligase activity"/>
    <property type="evidence" value="ECO:0007669"/>
    <property type="project" value="UniProtKB-UniRule"/>
</dbReference>
<feature type="binding site" evidence="12">
    <location>
        <position position="233"/>
    </location>
    <ligand>
        <name>Zn(2+)</name>
        <dbReference type="ChEBI" id="CHEBI:29105"/>
    </ligand>
</feature>
<evidence type="ECO:0000313" key="14">
    <source>
        <dbReference type="EMBL" id="MUM77226.1"/>
    </source>
</evidence>
<dbReference type="NCBIfam" id="TIGR00435">
    <property type="entry name" value="cysS"/>
    <property type="match status" value="1"/>
</dbReference>
<feature type="binding site" evidence="12">
    <location>
        <position position="237"/>
    </location>
    <ligand>
        <name>Zn(2+)</name>
        <dbReference type="ChEBI" id="CHEBI:29105"/>
    </ligand>
</feature>
<evidence type="ECO:0000256" key="7">
    <source>
        <dbReference type="ARBA" id="ARBA00022741"/>
    </source>
</evidence>
<dbReference type="RefSeq" id="WP_155933155.1">
    <property type="nucleotide sequence ID" value="NZ_WODC01000003.1"/>
</dbReference>
<evidence type="ECO:0000256" key="6">
    <source>
        <dbReference type="ARBA" id="ARBA00022723"/>
    </source>
</evidence>
<dbReference type="SUPFAM" id="SSF52374">
    <property type="entry name" value="Nucleotidylyl transferase"/>
    <property type="match status" value="1"/>
</dbReference>
<dbReference type="Pfam" id="PF23493">
    <property type="entry name" value="CysS_C"/>
    <property type="match status" value="1"/>
</dbReference>
<protein>
    <recommendedName>
        <fullName evidence="12">Cysteine--tRNA ligase</fullName>
        <ecNumber evidence="12">6.1.1.16</ecNumber>
    </recommendedName>
    <alternativeName>
        <fullName evidence="12">Cysteinyl-tRNA synthetase</fullName>
        <shortName evidence="12">CysRS</shortName>
    </alternativeName>
</protein>
<keyword evidence="6 12" id="KW-0479">Metal-binding</keyword>
<keyword evidence="4 12" id="KW-0963">Cytoplasm</keyword>
<dbReference type="CDD" id="cd00672">
    <property type="entry name" value="CysRS_core"/>
    <property type="match status" value="1"/>
</dbReference>
<dbReference type="Gene3D" id="1.20.120.1910">
    <property type="entry name" value="Cysteine-tRNA ligase, C-terminal anti-codon recognition domain"/>
    <property type="match status" value="1"/>
</dbReference>
<dbReference type="InterPro" id="IPR009080">
    <property type="entry name" value="tRNAsynth_Ia_anticodon-bd"/>
</dbReference>
<dbReference type="GO" id="GO:0008270">
    <property type="term" value="F:zinc ion binding"/>
    <property type="evidence" value="ECO:0007669"/>
    <property type="project" value="UniProtKB-UniRule"/>
</dbReference>
<evidence type="ECO:0000259" key="13">
    <source>
        <dbReference type="SMART" id="SM00840"/>
    </source>
</evidence>
<evidence type="ECO:0000256" key="4">
    <source>
        <dbReference type="ARBA" id="ARBA00022490"/>
    </source>
</evidence>